<dbReference type="RefSeq" id="WP_163941639.1">
    <property type="nucleotide sequence ID" value="NZ_JAAIKC010000001.1"/>
</dbReference>
<sequence length="303" mass="34109">MNGKSIHLLEPVFMQRLDQMSIASKSRIRGTMQGKRRSSEYGSSLDFADYRLYSQGDDTRQLDWHAYGRTGKPFVKLFKDEQELQVNLWLDASQSMNFGKIEGATPLRSKWEYARQLAAAIGYISLCRYDQVSASAFTTHITKKLKQLRGKASSQRLFEFLEGCQAEGVGDVGAVFCNSSFLPRQSGMTWLFSDFLYDQGVEEALAYLLAAKQEVVAVQILAPDELVPKLAGELRLIDSESGAAKEVAISSSVLEAYQIEIQKYTSTLRTFCYERGITYVLAITNVPVEDVLLKEFRRSGIIR</sequence>
<organism evidence="2">
    <name type="scientific">Paenibacillus sp. SYP-B3998</name>
    <dbReference type="NCBI Taxonomy" id="2678564"/>
    <lineage>
        <taxon>Bacteria</taxon>
        <taxon>Bacillati</taxon>
        <taxon>Bacillota</taxon>
        <taxon>Bacilli</taxon>
        <taxon>Bacillales</taxon>
        <taxon>Paenibacillaceae</taxon>
        <taxon>Paenibacillus</taxon>
    </lineage>
</organism>
<dbReference type="InterPro" id="IPR036465">
    <property type="entry name" value="vWFA_dom_sf"/>
</dbReference>
<accession>A0A6G3ZUZ6</accession>
<dbReference type="EMBL" id="JAAIKC010000001">
    <property type="protein sequence ID" value="NEW05237.1"/>
    <property type="molecule type" value="Genomic_DNA"/>
</dbReference>
<evidence type="ECO:0000313" key="2">
    <source>
        <dbReference type="EMBL" id="NEW05237.1"/>
    </source>
</evidence>
<dbReference type="PANTHER" id="PTHR33608:SF7">
    <property type="entry name" value="DUF58 DOMAIN-CONTAINING PROTEIN"/>
    <property type="match status" value="1"/>
</dbReference>
<reference evidence="2" key="1">
    <citation type="submission" date="2020-02" db="EMBL/GenBank/DDBJ databases">
        <authorList>
            <person name="Shen X.-R."/>
            <person name="Zhang Y.-X."/>
        </authorList>
    </citation>
    <scope>NUCLEOTIDE SEQUENCE</scope>
    <source>
        <strain evidence="2">SYP-B3998</strain>
    </source>
</reference>
<dbReference type="PANTHER" id="PTHR33608">
    <property type="entry name" value="BLL2464 PROTEIN"/>
    <property type="match status" value="1"/>
</dbReference>
<dbReference type="AlphaFoldDB" id="A0A6G3ZUZ6"/>
<dbReference type="InterPro" id="IPR002881">
    <property type="entry name" value="DUF58"/>
</dbReference>
<feature type="domain" description="DUF58" evidence="1">
    <location>
        <begin position="49"/>
        <end position="259"/>
    </location>
</feature>
<evidence type="ECO:0000259" key="1">
    <source>
        <dbReference type="Pfam" id="PF01882"/>
    </source>
</evidence>
<name>A0A6G3ZUZ6_9BACL</name>
<proteinExistence type="predicted"/>
<protein>
    <submittedName>
        <fullName evidence="2">DUF58 domain-containing protein</fullName>
    </submittedName>
</protein>
<dbReference type="Pfam" id="PF01882">
    <property type="entry name" value="DUF58"/>
    <property type="match status" value="1"/>
</dbReference>
<dbReference type="SUPFAM" id="SSF53300">
    <property type="entry name" value="vWA-like"/>
    <property type="match status" value="1"/>
</dbReference>
<comment type="caution">
    <text evidence="2">The sequence shown here is derived from an EMBL/GenBank/DDBJ whole genome shotgun (WGS) entry which is preliminary data.</text>
</comment>
<gene>
    <name evidence="2" type="ORF">GK047_04280</name>
</gene>